<sequence>MAPLTRAFSPGGAATAQVAAYYRRRAEGEVGLIIS</sequence>
<protein>
    <submittedName>
        <fullName evidence="1">Uncharacterized protein</fullName>
    </submittedName>
</protein>
<accession>A0AAJ0ZEY5</accession>
<reference evidence="1" key="1">
    <citation type="submission" date="2020-12" db="EMBL/GenBank/DDBJ databases">
        <title>Generalized mutagenesis with transposon Tn5. A laboratory procedure for the identification of genes responsible for a bacterial phenotype and its regulation, illustrated with phenazine production in Pseudomonas chlororaphis.</title>
        <authorList>
            <person name="Muzio F."/>
            <person name="Sobrero P."/>
            <person name="Agaras B."/>
            <person name="Valverde C."/>
        </authorList>
    </citation>
    <scope>NUCLEOTIDE SEQUENCE</scope>
    <source>
        <strain evidence="1">SMMP3</strain>
    </source>
</reference>
<gene>
    <name evidence="1" type="ORF">I8747_00300</name>
</gene>
<organism evidence="1 2">
    <name type="scientific">Pseudomonas chlororaphis subsp. aurantiaca</name>
    <dbReference type="NCBI Taxonomy" id="86192"/>
    <lineage>
        <taxon>Bacteria</taxon>
        <taxon>Pseudomonadati</taxon>
        <taxon>Pseudomonadota</taxon>
        <taxon>Gammaproteobacteria</taxon>
        <taxon>Pseudomonadales</taxon>
        <taxon>Pseudomonadaceae</taxon>
        <taxon>Pseudomonas</taxon>
    </lineage>
</organism>
<evidence type="ECO:0000313" key="1">
    <source>
        <dbReference type="EMBL" id="MBU4631242.1"/>
    </source>
</evidence>
<dbReference type="EMBL" id="JAEEFW010000001">
    <property type="protein sequence ID" value="MBU4631242.1"/>
    <property type="molecule type" value="Genomic_DNA"/>
</dbReference>
<name>A0AAJ0ZEY5_9PSED</name>
<proteinExistence type="predicted"/>
<comment type="caution">
    <text evidence="1">The sequence shown here is derived from an EMBL/GenBank/DDBJ whole genome shotgun (WGS) entry which is preliminary data.</text>
</comment>
<dbReference type="Proteomes" id="UP000787568">
    <property type="component" value="Unassembled WGS sequence"/>
</dbReference>
<dbReference type="AlphaFoldDB" id="A0AAJ0ZEY5"/>
<evidence type="ECO:0000313" key="2">
    <source>
        <dbReference type="Proteomes" id="UP000787568"/>
    </source>
</evidence>